<dbReference type="PANTHER" id="PTHR43304:SF1">
    <property type="entry name" value="PAC DOMAIN-CONTAINING PROTEIN"/>
    <property type="match status" value="1"/>
</dbReference>
<dbReference type="STRING" id="1237149.C900_05554"/>
<dbReference type="InterPro" id="IPR005467">
    <property type="entry name" value="His_kinase_dom"/>
</dbReference>
<feature type="domain" description="PAS" evidence="7">
    <location>
        <begin position="177"/>
        <end position="247"/>
    </location>
</feature>
<keyword evidence="4" id="KW-0808">Transferase</keyword>
<keyword evidence="10" id="KW-1185">Reference proteome</keyword>
<sequence length="654" mass="73189">MKNKKHGESTNDTEKARLLALKRYQALALQPEHDLENLAEMALYICHAPICSISLVDLDDIQYLITRGHNADSIPRSLSFEQYTIQAEVFEVKDTLEGNTFVGNPLIGNDTGIRFYAGVPLATSDGYHIGAISVADTTPRILNDEQKRMLKVLANEVMKYLEFERQKKIHEEERKVVQGGFRSLVENSTDFITVLDAEGLIGYHSPSFYRATGYTEADLVGHHTTEFVHREDKAKIITDFLSVIDNYGSTYTTEFRCRKANGEWMTLEAVGKNALNDESVKGIVINSRDVTERKKAEKEIKEKSQVLNGITNNMPVIIYKVDAEGNFTQAIGAGLEKLGLEGNQLIGGNIYTLFPEVNEFVDMAYRGASDPVVLHGVTGDKPWYFEFYTFADTANEGGLVGFGLDITAQKLYEKEQKNYAANLEKMNKALDQFAYVVSHDLKAPLRAINNLSQWIEEDLGDLLDDKADVKENMSLLRGRVNRMELLINGILEYSRAGRSEIKYEETDVMALVGEVMSALDIPATFKVTTGDLPTIRTSKLRLEQIFSNLLSNAVKYNDKPEGTITIGYVHKENFHEFYVADNGPGIAKEYHEKIFDIFQTLAPKDKSESTGVGLSIVKKIIEELGGSIHVESEPGAGVKFIFTLPARKQSDLNR</sequence>
<dbReference type="PATRIC" id="fig|1237149.3.peg.4934"/>
<dbReference type="GO" id="GO:0000155">
    <property type="term" value="F:phosphorelay sensor kinase activity"/>
    <property type="evidence" value="ECO:0007669"/>
    <property type="project" value="InterPro"/>
</dbReference>
<dbReference type="Pfam" id="PF08447">
    <property type="entry name" value="PAS_3"/>
    <property type="match status" value="1"/>
</dbReference>
<dbReference type="SMART" id="SM00091">
    <property type="entry name" value="PAS"/>
    <property type="match status" value="2"/>
</dbReference>
<dbReference type="PROSITE" id="PS50112">
    <property type="entry name" value="PAS"/>
    <property type="match status" value="1"/>
</dbReference>
<organism evidence="9 10">
    <name type="scientific">Fulvivirga imtechensis AK7</name>
    <dbReference type="NCBI Taxonomy" id="1237149"/>
    <lineage>
        <taxon>Bacteria</taxon>
        <taxon>Pseudomonadati</taxon>
        <taxon>Bacteroidota</taxon>
        <taxon>Cytophagia</taxon>
        <taxon>Cytophagales</taxon>
        <taxon>Fulvivirgaceae</taxon>
        <taxon>Fulvivirga</taxon>
    </lineage>
</organism>
<dbReference type="NCBIfam" id="TIGR00229">
    <property type="entry name" value="sensory_box"/>
    <property type="match status" value="1"/>
</dbReference>
<dbReference type="InterPro" id="IPR000014">
    <property type="entry name" value="PAS"/>
</dbReference>
<dbReference type="Gene3D" id="3.30.450.40">
    <property type="match status" value="1"/>
</dbReference>
<dbReference type="InterPro" id="IPR052162">
    <property type="entry name" value="Sensor_kinase/Photoreceptor"/>
</dbReference>
<dbReference type="SUPFAM" id="SSF55781">
    <property type="entry name" value="GAF domain-like"/>
    <property type="match status" value="1"/>
</dbReference>
<evidence type="ECO:0000256" key="2">
    <source>
        <dbReference type="ARBA" id="ARBA00012438"/>
    </source>
</evidence>
<evidence type="ECO:0000256" key="4">
    <source>
        <dbReference type="ARBA" id="ARBA00022679"/>
    </source>
</evidence>
<dbReference type="PROSITE" id="PS50109">
    <property type="entry name" value="HIS_KIN"/>
    <property type="match status" value="1"/>
</dbReference>
<dbReference type="InterPro" id="IPR035965">
    <property type="entry name" value="PAS-like_dom_sf"/>
</dbReference>
<comment type="catalytic activity">
    <reaction evidence="1">
        <text>ATP + protein L-histidine = ADP + protein N-phospho-L-histidine.</text>
        <dbReference type="EC" id="2.7.13.3"/>
    </reaction>
</comment>
<dbReference type="InterPro" id="IPR036890">
    <property type="entry name" value="HATPase_C_sf"/>
</dbReference>
<dbReference type="PANTHER" id="PTHR43304">
    <property type="entry name" value="PHYTOCHROME-LIKE PROTEIN CPH1"/>
    <property type="match status" value="1"/>
</dbReference>
<dbReference type="SMART" id="SM00387">
    <property type="entry name" value="HATPase_c"/>
    <property type="match status" value="1"/>
</dbReference>
<dbReference type="CDD" id="cd00082">
    <property type="entry name" value="HisKA"/>
    <property type="match status" value="1"/>
</dbReference>
<dbReference type="Proteomes" id="UP000011135">
    <property type="component" value="Unassembled WGS sequence"/>
</dbReference>
<evidence type="ECO:0000259" key="6">
    <source>
        <dbReference type="PROSITE" id="PS50109"/>
    </source>
</evidence>
<gene>
    <name evidence="9" type="ORF">C900_05554</name>
</gene>
<dbReference type="EC" id="2.7.13.3" evidence="2"/>
<dbReference type="OrthoDB" id="9811889at2"/>
<dbReference type="CDD" id="cd00130">
    <property type="entry name" value="PAS"/>
    <property type="match status" value="1"/>
</dbReference>
<dbReference type="eggNOG" id="COG4251">
    <property type="taxonomic scope" value="Bacteria"/>
</dbReference>
<dbReference type="AlphaFoldDB" id="L8JJB5"/>
<dbReference type="SMART" id="SM00388">
    <property type="entry name" value="HisKA"/>
    <property type="match status" value="1"/>
</dbReference>
<evidence type="ECO:0000256" key="1">
    <source>
        <dbReference type="ARBA" id="ARBA00000085"/>
    </source>
</evidence>
<evidence type="ECO:0000256" key="3">
    <source>
        <dbReference type="ARBA" id="ARBA00022553"/>
    </source>
</evidence>
<comment type="caution">
    <text evidence="9">The sequence shown here is derived from an EMBL/GenBank/DDBJ whole genome shotgun (WGS) entry which is preliminary data.</text>
</comment>
<dbReference type="PROSITE" id="PS50113">
    <property type="entry name" value="PAC"/>
    <property type="match status" value="1"/>
</dbReference>
<dbReference type="Pfam" id="PF01590">
    <property type="entry name" value="GAF"/>
    <property type="match status" value="1"/>
</dbReference>
<protein>
    <recommendedName>
        <fullName evidence="2">histidine kinase</fullName>
        <ecNumber evidence="2">2.7.13.3</ecNumber>
    </recommendedName>
</protein>
<dbReference type="InterPro" id="IPR013655">
    <property type="entry name" value="PAS_fold_3"/>
</dbReference>
<dbReference type="InterPro" id="IPR000700">
    <property type="entry name" value="PAS-assoc_C"/>
</dbReference>
<dbReference type="eggNOG" id="COG2203">
    <property type="taxonomic scope" value="Bacteria"/>
</dbReference>
<dbReference type="Gene3D" id="1.10.287.130">
    <property type="match status" value="1"/>
</dbReference>
<dbReference type="EMBL" id="AMZN01000086">
    <property type="protein sequence ID" value="ELR68996.1"/>
    <property type="molecule type" value="Genomic_DNA"/>
</dbReference>
<dbReference type="SUPFAM" id="SSF55874">
    <property type="entry name" value="ATPase domain of HSP90 chaperone/DNA topoisomerase II/histidine kinase"/>
    <property type="match status" value="1"/>
</dbReference>
<dbReference type="SMART" id="SM00065">
    <property type="entry name" value="GAF"/>
    <property type="match status" value="1"/>
</dbReference>
<dbReference type="InterPro" id="IPR036097">
    <property type="entry name" value="HisK_dim/P_sf"/>
</dbReference>
<dbReference type="SUPFAM" id="SSF55785">
    <property type="entry name" value="PYP-like sensor domain (PAS domain)"/>
    <property type="match status" value="2"/>
</dbReference>
<dbReference type="InterPro" id="IPR003594">
    <property type="entry name" value="HATPase_dom"/>
</dbReference>
<feature type="domain" description="Histidine kinase" evidence="6">
    <location>
        <begin position="436"/>
        <end position="648"/>
    </location>
</feature>
<dbReference type="InterPro" id="IPR029016">
    <property type="entry name" value="GAF-like_dom_sf"/>
</dbReference>
<evidence type="ECO:0000259" key="8">
    <source>
        <dbReference type="PROSITE" id="PS50113"/>
    </source>
</evidence>
<dbReference type="FunFam" id="3.30.565.10:FF:000006">
    <property type="entry name" value="Sensor histidine kinase WalK"/>
    <property type="match status" value="1"/>
</dbReference>
<reference evidence="9 10" key="1">
    <citation type="submission" date="2012-12" db="EMBL/GenBank/DDBJ databases">
        <title>Genome assembly of Fulvivirga imtechensis AK7.</title>
        <authorList>
            <person name="Nupur N."/>
            <person name="Khatri I."/>
            <person name="Kumar R."/>
            <person name="Subramanian S."/>
            <person name="Pinnaka A."/>
        </authorList>
    </citation>
    <scope>NUCLEOTIDE SEQUENCE [LARGE SCALE GENOMIC DNA]</scope>
    <source>
        <strain evidence="9 10">AK7</strain>
    </source>
</reference>
<keyword evidence="5" id="KW-0418">Kinase</keyword>
<dbReference type="InterPro" id="IPR003018">
    <property type="entry name" value="GAF"/>
</dbReference>
<dbReference type="PRINTS" id="PR00344">
    <property type="entry name" value="BCTRLSENSOR"/>
</dbReference>
<dbReference type="SUPFAM" id="SSF47384">
    <property type="entry name" value="Homodimeric domain of signal transducing histidine kinase"/>
    <property type="match status" value="1"/>
</dbReference>
<evidence type="ECO:0000259" key="7">
    <source>
        <dbReference type="PROSITE" id="PS50112"/>
    </source>
</evidence>
<keyword evidence="3" id="KW-0597">Phosphoprotein</keyword>
<dbReference type="Gene3D" id="3.30.565.10">
    <property type="entry name" value="Histidine kinase-like ATPase, C-terminal domain"/>
    <property type="match status" value="1"/>
</dbReference>
<dbReference type="RefSeq" id="WP_009582655.1">
    <property type="nucleotide sequence ID" value="NZ_AMZN01000086.1"/>
</dbReference>
<name>L8JJB5_9BACT</name>
<proteinExistence type="predicted"/>
<dbReference type="Gene3D" id="3.30.450.20">
    <property type="entry name" value="PAS domain"/>
    <property type="match status" value="2"/>
</dbReference>
<dbReference type="InterPro" id="IPR004358">
    <property type="entry name" value="Sig_transdc_His_kin-like_C"/>
</dbReference>
<evidence type="ECO:0000256" key="5">
    <source>
        <dbReference type="ARBA" id="ARBA00022777"/>
    </source>
</evidence>
<evidence type="ECO:0000313" key="9">
    <source>
        <dbReference type="EMBL" id="ELR68996.1"/>
    </source>
</evidence>
<dbReference type="InterPro" id="IPR003661">
    <property type="entry name" value="HisK_dim/P_dom"/>
</dbReference>
<dbReference type="Pfam" id="PF02518">
    <property type="entry name" value="HATPase_c"/>
    <property type="match status" value="1"/>
</dbReference>
<accession>L8JJB5</accession>
<evidence type="ECO:0000313" key="10">
    <source>
        <dbReference type="Proteomes" id="UP000011135"/>
    </source>
</evidence>
<feature type="domain" description="PAC" evidence="8">
    <location>
        <begin position="251"/>
        <end position="302"/>
    </location>
</feature>
<dbReference type="Pfam" id="PF00512">
    <property type="entry name" value="HisKA"/>
    <property type="match status" value="1"/>
</dbReference>